<evidence type="ECO:0000313" key="4">
    <source>
        <dbReference type="Proteomes" id="UP000176648"/>
    </source>
</evidence>
<reference evidence="3 4" key="1">
    <citation type="journal article" date="2016" name="Nat. Commun.">
        <title>Thousands of microbial genomes shed light on interconnected biogeochemical processes in an aquifer system.</title>
        <authorList>
            <person name="Anantharaman K."/>
            <person name="Brown C.T."/>
            <person name="Hug L.A."/>
            <person name="Sharon I."/>
            <person name="Castelle C.J."/>
            <person name="Probst A.J."/>
            <person name="Thomas B.C."/>
            <person name="Singh A."/>
            <person name="Wilkins M.J."/>
            <person name="Karaoz U."/>
            <person name="Brodie E.L."/>
            <person name="Williams K.H."/>
            <person name="Hubbard S.S."/>
            <person name="Banfield J.F."/>
        </authorList>
    </citation>
    <scope>NUCLEOTIDE SEQUENCE [LARGE SCALE GENOMIC DNA]</scope>
</reference>
<dbReference type="EMBL" id="MHKU01000029">
    <property type="protein sequence ID" value="OGY96521.1"/>
    <property type="molecule type" value="Genomic_DNA"/>
</dbReference>
<proteinExistence type="predicted"/>
<dbReference type="Pfam" id="PF16268">
    <property type="entry name" value="DUF4921"/>
    <property type="match status" value="1"/>
</dbReference>
<dbReference type="InterPro" id="IPR032576">
    <property type="entry name" value="DUF4921"/>
</dbReference>
<dbReference type="GO" id="GO:0006012">
    <property type="term" value="P:galactose metabolic process"/>
    <property type="evidence" value="ECO:0007669"/>
    <property type="project" value="InterPro"/>
</dbReference>
<dbReference type="GO" id="GO:0008108">
    <property type="term" value="F:UDP-glucose:hexose-1-phosphate uridylyltransferase activity"/>
    <property type="evidence" value="ECO:0007669"/>
    <property type="project" value="InterPro"/>
</dbReference>
<dbReference type="SUPFAM" id="SSF54197">
    <property type="entry name" value="HIT-like"/>
    <property type="match status" value="2"/>
</dbReference>
<gene>
    <name evidence="3" type="ORF">A2122_01260</name>
</gene>
<comment type="caution">
    <text evidence="3">The sequence shown here is derived from an EMBL/GenBank/DDBJ whole genome shotgun (WGS) entry which is preliminary data.</text>
</comment>
<dbReference type="PANTHER" id="PTHR42763">
    <property type="entry name" value="ADP-GLUCOSE PHOSPHORYLASE"/>
    <property type="match status" value="1"/>
</dbReference>
<evidence type="ECO:0000256" key="1">
    <source>
        <dbReference type="PIRSR" id="PIRSR000808-1"/>
    </source>
</evidence>
<dbReference type="STRING" id="1798644.A2122_01260"/>
<dbReference type="PIRSF" id="PIRSF000808">
    <property type="entry name" value="GalT"/>
    <property type="match status" value="1"/>
</dbReference>
<accession>A0A1G2C5U8</accession>
<feature type="domain" description="DUF4921" evidence="2">
    <location>
        <begin position="99"/>
        <end position="319"/>
    </location>
</feature>
<dbReference type="AlphaFoldDB" id="A0A1G2C5U8"/>
<evidence type="ECO:0000259" key="2">
    <source>
        <dbReference type="Pfam" id="PF16268"/>
    </source>
</evidence>
<dbReference type="Proteomes" id="UP000176648">
    <property type="component" value="Unassembled WGS sequence"/>
</dbReference>
<dbReference type="InterPro" id="IPR001937">
    <property type="entry name" value="GalP_UDPtransf1"/>
</dbReference>
<dbReference type="GO" id="GO:0008270">
    <property type="term" value="F:zinc ion binding"/>
    <property type="evidence" value="ECO:0007669"/>
    <property type="project" value="InterPro"/>
</dbReference>
<dbReference type="Gene3D" id="3.30.428.10">
    <property type="entry name" value="HIT-like"/>
    <property type="match status" value="2"/>
</dbReference>
<evidence type="ECO:0000313" key="3">
    <source>
        <dbReference type="EMBL" id="OGY96521.1"/>
    </source>
</evidence>
<protein>
    <recommendedName>
        <fullName evidence="2">DUF4921 domain-containing protein</fullName>
    </recommendedName>
</protein>
<organism evidence="3 4">
    <name type="scientific">Candidatus Liptonbacteria bacterium GWB1_49_6</name>
    <dbReference type="NCBI Taxonomy" id="1798644"/>
    <lineage>
        <taxon>Bacteria</taxon>
        <taxon>Candidatus Liptoniibacteriota</taxon>
    </lineage>
</organism>
<dbReference type="PANTHER" id="PTHR42763:SF2">
    <property type="entry name" value="ADP-GLUCOSE PHOSPHORYLASE"/>
    <property type="match status" value="1"/>
</dbReference>
<sequence length="327" mass="37880">MSELRRDLVSGDWIIAAPDRAGRPHGFYAEKKKRNFPKKDCPFDDLEKSGEWPPILSYPKGKNWKVALIPNKYPALTHHQACTSTVAQGPYQVSSGIGHHDLVITRDHRKNFGDLNREEALQVLLVLKKRYQILAADRCLLYTSSFFNWGPAAGATLPHPHYQVLTLPIIPPDVAHSIGGSREYYAKHKRCVHCVMMDYERRKKTRIVYEDRNSIAFAPFVSRQPFEMRIFPKRHISFFEHTPNPDMRSVAHTLQTVIRGMRRNLHDPDFNFFIHSAPLKNQQKYRHYHWHIEIFPKISIRAGFELSTGVEINVVDPDRAAAILRKK</sequence>
<feature type="active site" description="Tele-UMP-histidine intermediate" evidence="1">
    <location>
        <position position="161"/>
    </location>
</feature>
<dbReference type="InterPro" id="IPR053177">
    <property type="entry name" value="ADP-glucose_phosphorylase"/>
</dbReference>
<name>A0A1G2C5U8_9BACT</name>
<dbReference type="InterPro" id="IPR036265">
    <property type="entry name" value="HIT-like_sf"/>
</dbReference>